<accession>A0A0D2GT39</accession>
<name>A0A0D2GT39_9EURO</name>
<dbReference type="HOGENOM" id="CLU_1199853_0_0_1"/>
<dbReference type="EMBL" id="KN846971">
    <property type="protein sequence ID" value="KIW81735.1"/>
    <property type="molecule type" value="Genomic_DNA"/>
</dbReference>
<feature type="domain" description="ATPase AAA-type core" evidence="1">
    <location>
        <begin position="131"/>
        <end position="200"/>
    </location>
</feature>
<gene>
    <name evidence="2" type="ORF">Z517_04761</name>
</gene>
<evidence type="ECO:0000313" key="3">
    <source>
        <dbReference type="Proteomes" id="UP000053029"/>
    </source>
</evidence>
<dbReference type="RefSeq" id="XP_013285543.1">
    <property type="nucleotide sequence ID" value="XM_013430089.1"/>
</dbReference>
<dbReference type="Proteomes" id="UP000053029">
    <property type="component" value="Unassembled WGS sequence"/>
</dbReference>
<dbReference type="Gene3D" id="3.40.50.300">
    <property type="entry name" value="P-loop containing nucleotide triphosphate hydrolases"/>
    <property type="match status" value="1"/>
</dbReference>
<dbReference type="AlphaFoldDB" id="A0A0D2GT39"/>
<organism evidence="2 3">
    <name type="scientific">Fonsecaea pedrosoi CBS 271.37</name>
    <dbReference type="NCBI Taxonomy" id="1442368"/>
    <lineage>
        <taxon>Eukaryota</taxon>
        <taxon>Fungi</taxon>
        <taxon>Dikarya</taxon>
        <taxon>Ascomycota</taxon>
        <taxon>Pezizomycotina</taxon>
        <taxon>Eurotiomycetes</taxon>
        <taxon>Chaetothyriomycetidae</taxon>
        <taxon>Chaetothyriales</taxon>
        <taxon>Herpotrichiellaceae</taxon>
        <taxon>Fonsecaea</taxon>
    </lineage>
</organism>
<dbReference type="VEuPathDB" id="FungiDB:Z517_04761"/>
<keyword evidence="3" id="KW-1185">Reference proteome</keyword>
<sequence>MLSPFQSFFILTVLLSKPPARDSPSFHLGLPFGSRRLLLRPALAASSPTITSSGSSEVFLALVECASFSRRLDSVEEVEYIADVQWNTKAFQNLVTEEDAKDLLEALSTNQLKIETLTDLIVGKGTGLIVLEYGGLGTGETCTAESVADYAQKPLYRVTCRDIGTEPVEVEKYLETVLRLGHRWSCVVLLDDADIFLEERTLADLRRNALVSVRLPARPRVLQPVLKYAGR</sequence>
<dbReference type="GO" id="GO:0005524">
    <property type="term" value="F:ATP binding"/>
    <property type="evidence" value="ECO:0007669"/>
    <property type="project" value="InterPro"/>
</dbReference>
<dbReference type="STRING" id="1442368.A0A0D2GT39"/>
<dbReference type="InterPro" id="IPR003959">
    <property type="entry name" value="ATPase_AAA_core"/>
</dbReference>
<dbReference type="GO" id="GO:0016887">
    <property type="term" value="F:ATP hydrolysis activity"/>
    <property type="evidence" value="ECO:0007669"/>
    <property type="project" value="InterPro"/>
</dbReference>
<dbReference type="InterPro" id="IPR027417">
    <property type="entry name" value="P-loop_NTPase"/>
</dbReference>
<dbReference type="PANTHER" id="PTHR46411:SF2">
    <property type="entry name" value="AAA+ ATPASE DOMAIN-CONTAINING PROTEIN"/>
    <property type="match status" value="1"/>
</dbReference>
<proteinExistence type="predicted"/>
<evidence type="ECO:0000259" key="1">
    <source>
        <dbReference type="Pfam" id="PF00004"/>
    </source>
</evidence>
<evidence type="ECO:0000313" key="2">
    <source>
        <dbReference type="EMBL" id="KIW81735.1"/>
    </source>
</evidence>
<dbReference type="SUPFAM" id="SSF52540">
    <property type="entry name" value="P-loop containing nucleoside triphosphate hydrolases"/>
    <property type="match status" value="1"/>
</dbReference>
<reference evidence="2 3" key="1">
    <citation type="submission" date="2015-01" db="EMBL/GenBank/DDBJ databases">
        <title>The Genome Sequence of Fonsecaea pedrosoi CBS 271.37.</title>
        <authorList>
            <consortium name="The Broad Institute Genomics Platform"/>
            <person name="Cuomo C."/>
            <person name="de Hoog S."/>
            <person name="Gorbushina A."/>
            <person name="Stielow B."/>
            <person name="Teixiera M."/>
            <person name="Abouelleil A."/>
            <person name="Chapman S.B."/>
            <person name="Priest M."/>
            <person name="Young S.K."/>
            <person name="Wortman J."/>
            <person name="Nusbaum C."/>
            <person name="Birren B."/>
        </authorList>
    </citation>
    <scope>NUCLEOTIDE SEQUENCE [LARGE SCALE GENOMIC DNA]</scope>
    <source>
        <strain evidence="2 3">CBS 271.37</strain>
    </source>
</reference>
<dbReference type="GeneID" id="25304251"/>
<dbReference type="OrthoDB" id="10042665at2759"/>
<dbReference type="PANTHER" id="PTHR46411">
    <property type="entry name" value="FAMILY ATPASE, PUTATIVE-RELATED"/>
    <property type="match status" value="1"/>
</dbReference>
<protein>
    <recommendedName>
        <fullName evidence="1">ATPase AAA-type core domain-containing protein</fullName>
    </recommendedName>
</protein>
<dbReference type="Pfam" id="PF00004">
    <property type="entry name" value="AAA"/>
    <property type="match status" value="1"/>
</dbReference>